<feature type="compositionally biased region" description="Polar residues" evidence="1">
    <location>
        <begin position="57"/>
        <end position="68"/>
    </location>
</feature>
<dbReference type="EMBL" id="FQUO01000012">
    <property type="protein sequence ID" value="SHF82362.1"/>
    <property type="molecule type" value="Genomic_DNA"/>
</dbReference>
<name>A0A1M5ETL6_9BACT</name>
<dbReference type="RefSeq" id="WP_073045091.1">
    <property type="nucleotide sequence ID" value="NZ_FQUO01000012.1"/>
</dbReference>
<keyword evidence="2" id="KW-0732">Signal</keyword>
<dbReference type="Proteomes" id="UP000184368">
    <property type="component" value="Unassembled WGS sequence"/>
</dbReference>
<evidence type="ECO:0000256" key="1">
    <source>
        <dbReference type="SAM" id="MobiDB-lite"/>
    </source>
</evidence>
<sequence>MYKICSLLLIAALATSCGNSNNSSNTDSATNDTSVTQYRGVENVNGNIPDTAATGAEPNTNYHSDSAQ</sequence>
<evidence type="ECO:0000313" key="3">
    <source>
        <dbReference type="EMBL" id="SHF82362.1"/>
    </source>
</evidence>
<evidence type="ECO:0000313" key="4">
    <source>
        <dbReference type="Proteomes" id="UP000184368"/>
    </source>
</evidence>
<feature type="signal peptide" evidence="2">
    <location>
        <begin position="1"/>
        <end position="22"/>
    </location>
</feature>
<protein>
    <submittedName>
        <fullName evidence="3">Uncharacterized protein</fullName>
    </submittedName>
</protein>
<dbReference type="AlphaFoldDB" id="A0A1M5ETL6"/>
<evidence type="ECO:0000256" key="2">
    <source>
        <dbReference type="SAM" id="SignalP"/>
    </source>
</evidence>
<organism evidence="3 4">
    <name type="scientific">Cnuella takakiae</name>
    <dbReference type="NCBI Taxonomy" id="1302690"/>
    <lineage>
        <taxon>Bacteria</taxon>
        <taxon>Pseudomonadati</taxon>
        <taxon>Bacteroidota</taxon>
        <taxon>Chitinophagia</taxon>
        <taxon>Chitinophagales</taxon>
        <taxon>Chitinophagaceae</taxon>
        <taxon>Cnuella</taxon>
    </lineage>
</organism>
<dbReference type="STRING" id="1302690.BUE76_04780"/>
<feature type="chain" id="PRO_5011979520" evidence="2">
    <location>
        <begin position="23"/>
        <end position="68"/>
    </location>
</feature>
<accession>A0A1M5ETL6</accession>
<gene>
    <name evidence="3" type="ORF">SAMN05444008_112178</name>
</gene>
<feature type="region of interest" description="Disordered" evidence="1">
    <location>
        <begin position="19"/>
        <end position="68"/>
    </location>
</feature>
<dbReference type="PROSITE" id="PS51257">
    <property type="entry name" value="PROKAR_LIPOPROTEIN"/>
    <property type="match status" value="1"/>
</dbReference>
<reference evidence="3 4" key="1">
    <citation type="submission" date="2016-11" db="EMBL/GenBank/DDBJ databases">
        <authorList>
            <person name="Jaros S."/>
            <person name="Januszkiewicz K."/>
            <person name="Wedrychowicz H."/>
        </authorList>
    </citation>
    <scope>NUCLEOTIDE SEQUENCE [LARGE SCALE GENOMIC DNA]</scope>
    <source>
        <strain evidence="3 4">DSM 26897</strain>
    </source>
</reference>
<proteinExistence type="predicted"/>
<feature type="compositionally biased region" description="Low complexity" evidence="1">
    <location>
        <begin position="19"/>
        <end position="36"/>
    </location>
</feature>
<keyword evidence="4" id="KW-1185">Reference proteome</keyword>
<dbReference type="OrthoDB" id="9974656at2"/>